<organism evidence="3 4">
    <name type="scientific">Haloferula helveola</name>
    <dbReference type="NCBI Taxonomy" id="490095"/>
    <lineage>
        <taxon>Bacteria</taxon>
        <taxon>Pseudomonadati</taxon>
        <taxon>Verrucomicrobiota</taxon>
        <taxon>Verrucomicrobiia</taxon>
        <taxon>Verrucomicrobiales</taxon>
        <taxon>Verrucomicrobiaceae</taxon>
        <taxon>Haloferula</taxon>
    </lineage>
</organism>
<keyword evidence="4" id="KW-1185">Reference proteome</keyword>
<protein>
    <recommendedName>
        <fullName evidence="5">Secreted protein</fullName>
    </recommendedName>
</protein>
<evidence type="ECO:0000256" key="1">
    <source>
        <dbReference type="SAM" id="MobiDB-lite"/>
    </source>
</evidence>
<gene>
    <name evidence="3" type="ORF">HAHE_24680</name>
</gene>
<feature type="compositionally biased region" description="Basic and acidic residues" evidence="1">
    <location>
        <begin position="223"/>
        <end position="242"/>
    </location>
</feature>
<name>A0ABM7REM7_9BACT</name>
<accession>A0ABM7REM7</accession>
<dbReference type="Proteomes" id="UP001374893">
    <property type="component" value="Chromosome"/>
</dbReference>
<dbReference type="EMBL" id="AP024702">
    <property type="protein sequence ID" value="BCX48560.1"/>
    <property type="molecule type" value="Genomic_DNA"/>
</dbReference>
<dbReference type="RefSeq" id="WP_338684852.1">
    <property type="nucleotide sequence ID" value="NZ_AP024702.1"/>
</dbReference>
<keyword evidence="2" id="KW-0732">Signal</keyword>
<evidence type="ECO:0000313" key="4">
    <source>
        <dbReference type="Proteomes" id="UP001374893"/>
    </source>
</evidence>
<reference evidence="3 4" key="1">
    <citation type="submission" date="2021-06" db="EMBL/GenBank/DDBJ databases">
        <title>Complete genome of Haloferula helveola possessing various polysaccharide degrading enzymes.</title>
        <authorList>
            <person name="Takami H."/>
            <person name="Huang C."/>
            <person name="Hamasaki K."/>
        </authorList>
    </citation>
    <scope>NUCLEOTIDE SEQUENCE [LARGE SCALE GENOMIC DNA]</scope>
    <source>
        <strain evidence="3 4">CN-1</strain>
    </source>
</reference>
<proteinExistence type="predicted"/>
<feature type="compositionally biased region" description="Basic and acidic residues" evidence="1">
    <location>
        <begin position="194"/>
        <end position="211"/>
    </location>
</feature>
<feature type="chain" id="PRO_5045667829" description="Secreted protein" evidence="2">
    <location>
        <begin position="20"/>
        <end position="242"/>
    </location>
</feature>
<feature type="signal peptide" evidence="2">
    <location>
        <begin position="1"/>
        <end position="19"/>
    </location>
</feature>
<evidence type="ECO:0008006" key="5">
    <source>
        <dbReference type="Google" id="ProtNLM"/>
    </source>
</evidence>
<evidence type="ECO:0000256" key="2">
    <source>
        <dbReference type="SAM" id="SignalP"/>
    </source>
</evidence>
<feature type="region of interest" description="Disordered" evidence="1">
    <location>
        <begin position="194"/>
        <end position="242"/>
    </location>
</feature>
<sequence length="242" mass="27049">MKTATSIIFAFVLASPLSADEMCTRVHQDLEQADGSYSDLWRLTVEPQDGQLVLATFSIDVDEEPDTAGIPPGRRVETIHYAPSGRHTEKVGYVKFPNDEDRKGVDGFYYKKWIVSGFGQEIKFGPMFRLGGGGGSARVEGEVPFRHQSVRRRFRFGDREENPTKEFRFVLSLETIEFHEAAAKAATAKVELPERKDRSWSIELPARKQSAEPDGADQPAIRSKPDSEGGDRPQSKSEEGSR</sequence>
<evidence type="ECO:0000313" key="3">
    <source>
        <dbReference type="EMBL" id="BCX48560.1"/>
    </source>
</evidence>